<comment type="caution">
    <text evidence="1">The sequence shown here is derived from an EMBL/GenBank/DDBJ whole genome shotgun (WGS) entry which is preliminary data.</text>
</comment>
<dbReference type="SUPFAM" id="SSF52540">
    <property type="entry name" value="P-loop containing nucleoside triphosphate hydrolases"/>
    <property type="match status" value="1"/>
</dbReference>
<name>A0AAW7DQ04_9GAMM</name>
<dbReference type="InterPro" id="IPR027417">
    <property type="entry name" value="P-loop_NTPase"/>
</dbReference>
<organism evidence="1 2">
    <name type="scientific">Thiopseudomonas alkaliphila</name>
    <dbReference type="NCBI Taxonomy" id="1697053"/>
    <lineage>
        <taxon>Bacteria</taxon>
        <taxon>Pseudomonadati</taxon>
        <taxon>Pseudomonadota</taxon>
        <taxon>Gammaproteobacteria</taxon>
        <taxon>Pseudomonadales</taxon>
        <taxon>Pseudomonadaceae</taxon>
        <taxon>Thiopseudomonas</taxon>
    </lineage>
</organism>
<dbReference type="NCBIfam" id="NF033441">
    <property type="entry name" value="BREX_BrxC"/>
    <property type="match status" value="1"/>
</dbReference>
<proteinExistence type="predicted"/>
<sequence>MLNREIYQLDPEQNRPANNGVAIVKDDQSQESLDTLRYELKTFVCDGEYRVGLEKILSTFLRNLAGHHEQPGIWISGFFGSGKSHLAKMLRALWSNQAFPDGPRARDIADLPQDIRDQFTELSNVANRYGGLHAASGTLGSGANHNVRMALLNIVFKSAGLPEQYHHARFVLWLKKKGIFDAVKASVEADGDNWNKELQDLYMSRSIANALLQHDNTLGADLREVRQVLRGQYPIVEDVTNQQMVDAIHDALASNGEFPLTLLVLDEMQQYIGGDADRAHTVQETIETCCEASKFKSKLLFVATGQSALSGTTNLQRLMGRFQVNIQLKDTDVEAVIRKVILQKKASAKPALEQMLQTHLGEISRQLRGTKIEHHQSDEKVMLADYPLLPVRRRFWERVLRIVDTTGTVSQLRNQLKVIHEAAQATADKPIGHVVPADFIYDQISINLLQTGVISREITETIGRLASGDSDDQLKGRILALILLIGKLPTDPAADCGVRATADMLADLLIDDLNSGKDSIRTAVPRMLAELTEEGLLMAMETLVGTEYRLQTMESSQWYDTFRQEEADLRGNMQRVDNIRIDLLQKAIRQEVSGIRLTQGKTNESRSIISSFDPELPRDAHEKIYAWVQDGWSLDEKSFLREARSRAAGDPSIFVYIPARNRSELTNAIIAEHAARATLDKRGIPNTDAGADARSAMETRHRDAQKQVQTLLREIFEGVQVLQAGGSQLEGDSIAARIENAARASLVRLYGEFDQADDPNWGKVYDRARKDGGQNALEALGYKGDPEQHPVCAQIKRYIGSSKKGNEIRDHFTAAPYGWPLDAIDGALFVLLASGILLAKDSNTNAVSAAQLERKQVGQTHFSPESIAIRPVDLIKIRSLLTACGVPCQPNDDLDRKVQDLVAHARQLAQQAGGDAPLPQRPDTRLFDELASRSGNAKLQLILDEQAGIKDAINQWQATAQHISQRQPDWHLLQDLLDLSRDLSFYSAVKTEADAIAEQRALLDEPSPVSPLVQRLTDSLRNALQHHVQSYVDQHASGLAQLQQDTHWQQLNSEQQDDILRKRNLLQLAQPDSSNADAIIEALHQTSLEQWSDRTSSLASRFEAARIEAAELLQPKLQRINLPRRTFTNAAEVEAWLEQVKQQLLEKLNDGPVTFS</sequence>
<protein>
    <submittedName>
        <fullName evidence="1">BREX system P-loop protein BrxC</fullName>
    </submittedName>
</protein>
<dbReference type="InterPro" id="IPR047679">
    <property type="entry name" value="BREX_BrxC"/>
</dbReference>
<reference evidence="1" key="1">
    <citation type="submission" date="2020-06" db="EMBL/GenBank/DDBJ databases">
        <authorList>
            <person name="Dong N."/>
        </authorList>
    </citation>
    <scope>NUCLEOTIDE SEQUENCE</scope>
    <source>
        <strain evidence="1">DF46-2-2</strain>
    </source>
</reference>
<dbReference type="EMBL" id="JACANB010000002">
    <property type="protein sequence ID" value="MDM1695916.1"/>
    <property type="molecule type" value="Genomic_DNA"/>
</dbReference>
<dbReference type="AlphaFoldDB" id="A0AAW7DQ04"/>
<accession>A0AAW7DQ04</accession>
<evidence type="ECO:0000313" key="1">
    <source>
        <dbReference type="EMBL" id="MDM1695916.1"/>
    </source>
</evidence>
<gene>
    <name evidence="1" type="primary">brxC</name>
    <name evidence="1" type="ORF">HX099_04445</name>
</gene>
<evidence type="ECO:0000313" key="2">
    <source>
        <dbReference type="Proteomes" id="UP001173465"/>
    </source>
</evidence>
<dbReference type="Proteomes" id="UP001173465">
    <property type="component" value="Unassembled WGS sequence"/>
</dbReference>
<reference evidence="1" key="2">
    <citation type="journal article" date="2022" name="Sci. Total Environ.">
        <title>Prevalence, transmission, and molecular epidemiology of tet(X)-positive bacteria among humans, animals, and environmental niches in China: An epidemiological, and genomic-based study.</title>
        <authorList>
            <person name="Dong N."/>
            <person name="Zeng Y."/>
            <person name="Cai C."/>
            <person name="Sun C."/>
            <person name="Lu J."/>
            <person name="Liu C."/>
            <person name="Zhou H."/>
            <person name="Sun Q."/>
            <person name="Shu L."/>
            <person name="Wang H."/>
            <person name="Wang Y."/>
            <person name="Wang S."/>
            <person name="Wu C."/>
            <person name="Chan E.W."/>
            <person name="Chen G."/>
            <person name="Shen Z."/>
            <person name="Chen S."/>
            <person name="Zhang R."/>
        </authorList>
    </citation>
    <scope>NUCLEOTIDE SEQUENCE</scope>
    <source>
        <strain evidence="1">DF46-2-2</strain>
    </source>
</reference>